<sequence length="188" mass="20589">MRLAPLVLSVRESGRKAGCAQSSCPFCGVRFAEGQEPFLCPDGSADFSCAPCHLVRHLERDTIAEEAVLIWLPEMTQAALNALAHGAHKRLAREGALRWASPFALTPDEVPNGALETIRALEARSVEAETRLGASSPRVLGAALMRMKPRLYEDRARLLGGLRLWPRGRFFVDGEDIYPQLIADRVAA</sequence>
<proteinExistence type="predicted"/>
<evidence type="ECO:0000313" key="2">
    <source>
        <dbReference type="Proteomes" id="UP000253529"/>
    </source>
</evidence>
<gene>
    <name evidence="1" type="ORF">DFR50_13536</name>
</gene>
<organism evidence="1 2">
    <name type="scientific">Roseiarcus fermentans</name>
    <dbReference type="NCBI Taxonomy" id="1473586"/>
    <lineage>
        <taxon>Bacteria</taxon>
        <taxon>Pseudomonadati</taxon>
        <taxon>Pseudomonadota</taxon>
        <taxon>Alphaproteobacteria</taxon>
        <taxon>Hyphomicrobiales</taxon>
        <taxon>Roseiarcaceae</taxon>
        <taxon>Roseiarcus</taxon>
    </lineage>
</organism>
<accession>A0A366ETK8</accession>
<dbReference type="AlphaFoldDB" id="A0A366ETK8"/>
<dbReference type="RefSeq" id="WP_147262895.1">
    <property type="nucleotide sequence ID" value="NZ_QNRK01000035.1"/>
</dbReference>
<protein>
    <submittedName>
        <fullName evidence="1">Uncharacterized protein</fullName>
    </submittedName>
</protein>
<comment type="caution">
    <text evidence="1">The sequence shown here is derived from an EMBL/GenBank/DDBJ whole genome shotgun (WGS) entry which is preliminary data.</text>
</comment>
<dbReference type="OrthoDB" id="7252815at2"/>
<reference evidence="1 2" key="1">
    <citation type="submission" date="2018-06" db="EMBL/GenBank/DDBJ databases">
        <title>Genomic Encyclopedia of Type Strains, Phase IV (KMG-IV): sequencing the most valuable type-strain genomes for metagenomic binning, comparative biology and taxonomic classification.</title>
        <authorList>
            <person name="Goeker M."/>
        </authorList>
    </citation>
    <scope>NUCLEOTIDE SEQUENCE [LARGE SCALE GENOMIC DNA]</scope>
    <source>
        <strain evidence="1 2">DSM 24875</strain>
    </source>
</reference>
<evidence type="ECO:0000313" key="1">
    <source>
        <dbReference type="EMBL" id="RBP05246.1"/>
    </source>
</evidence>
<keyword evidence="2" id="KW-1185">Reference proteome</keyword>
<dbReference type="EMBL" id="QNRK01000035">
    <property type="protein sequence ID" value="RBP05246.1"/>
    <property type="molecule type" value="Genomic_DNA"/>
</dbReference>
<name>A0A366ETK8_9HYPH</name>
<dbReference type="Proteomes" id="UP000253529">
    <property type="component" value="Unassembled WGS sequence"/>
</dbReference>